<accession>A0A6G4XWG9</accession>
<keyword evidence="1" id="KW-0812">Transmembrane</keyword>
<feature type="transmembrane region" description="Helical" evidence="1">
    <location>
        <begin position="6"/>
        <end position="28"/>
    </location>
</feature>
<dbReference type="AlphaFoldDB" id="A0A6G4XWG9"/>
<sequence>MFDQISIVQQIGLTVLLVATVAWVVGLARLLRRDRFEIAIWREAQRAGALPAHLDGIPRQSVPHPIERVDLTEEERAAFAGLVRGLNEKR</sequence>
<keyword evidence="3" id="KW-1185">Reference proteome</keyword>
<proteinExistence type="predicted"/>
<name>A0A6G4XWG9_9ACTN</name>
<evidence type="ECO:0000313" key="2">
    <source>
        <dbReference type="EMBL" id="NGO81034.1"/>
    </source>
</evidence>
<comment type="caution">
    <text evidence="2">The sequence shown here is derived from an EMBL/GenBank/DDBJ whole genome shotgun (WGS) entry which is preliminary data.</text>
</comment>
<gene>
    <name evidence="2" type="ORF">G6045_36045</name>
</gene>
<protein>
    <submittedName>
        <fullName evidence="2">Uncharacterized protein</fullName>
    </submittedName>
</protein>
<keyword evidence="1" id="KW-0472">Membrane</keyword>
<evidence type="ECO:0000256" key="1">
    <source>
        <dbReference type="SAM" id="Phobius"/>
    </source>
</evidence>
<dbReference type="EMBL" id="JAAKZW010000274">
    <property type="protein sequence ID" value="NGO81034.1"/>
    <property type="molecule type" value="Genomic_DNA"/>
</dbReference>
<organism evidence="2 3">
    <name type="scientific">Streptomyces mesophilus</name>
    <dbReference type="NCBI Taxonomy" id="1775132"/>
    <lineage>
        <taxon>Bacteria</taxon>
        <taxon>Bacillati</taxon>
        <taxon>Actinomycetota</taxon>
        <taxon>Actinomycetes</taxon>
        <taxon>Kitasatosporales</taxon>
        <taxon>Streptomycetaceae</taxon>
        <taxon>Streptomyces</taxon>
    </lineage>
</organism>
<keyword evidence="1" id="KW-1133">Transmembrane helix</keyword>
<dbReference type="RefSeq" id="WP_165336439.1">
    <property type="nucleotide sequence ID" value="NZ_JAAKZW010000274.1"/>
</dbReference>
<dbReference type="Proteomes" id="UP000481109">
    <property type="component" value="Unassembled WGS sequence"/>
</dbReference>
<evidence type="ECO:0000313" key="3">
    <source>
        <dbReference type="Proteomes" id="UP000481109"/>
    </source>
</evidence>
<reference evidence="2 3" key="1">
    <citation type="submission" date="2020-02" db="EMBL/GenBank/DDBJ databases">
        <title>Whole-genome analyses of novel actinobacteria.</title>
        <authorList>
            <person name="Sahin N."/>
            <person name="Tokatli A."/>
        </authorList>
    </citation>
    <scope>NUCLEOTIDE SEQUENCE [LARGE SCALE GENOMIC DNA]</scope>
    <source>
        <strain evidence="2 3">YC504</strain>
    </source>
</reference>